<feature type="domain" description="Retrovirus-related Pol polyprotein from transposon TNT 1-94-like beta-barrel" evidence="17">
    <location>
        <begin position="136"/>
        <end position="223"/>
    </location>
</feature>
<gene>
    <name evidence="19" type="ORF">WMY93_002087</name>
</gene>
<keyword evidence="7" id="KW-0255">Endonuclease</keyword>
<keyword evidence="15" id="KW-0233">DNA recombination</keyword>
<keyword evidence="13" id="KW-0808">Transferase</keyword>
<evidence type="ECO:0000256" key="13">
    <source>
        <dbReference type="ARBA" id="ARBA00022932"/>
    </source>
</evidence>
<evidence type="ECO:0000259" key="18">
    <source>
        <dbReference type="Pfam" id="PF25597"/>
    </source>
</evidence>
<feature type="compositionally biased region" description="Basic and acidic residues" evidence="16">
    <location>
        <begin position="91"/>
        <end position="104"/>
    </location>
</feature>
<dbReference type="GO" id="GO:0005524">
    <property type="term" value="F:ATP binding"/>
    <property type="evidence" value="ECO:0007669"/>
    <property type="project" value="UniProtKB-KW"/>
</dbReference>
<dbReference type="GO" id="GO:0003887">
    <property type="term" value="F:DNA-directed DNA polymerase activity"/>
    <property type="evidence" value="ECO:0007669"/>
    <property type="project" value="UniProtKB-KW"/>
</dbReference>
<keyword evidence="11" id="KW-0229">DNA integration</keyword>
<evidence type="ECO:0000256" key="1">
    <source>
        <dbReference type="ARBA" id="ARBA00002180"/>
    </source>
</evidence>
<keyword evidence="9" id="KW-0067">ATP-binding</keyword>
<evidence type="ECO:0000256" key="11">
    <source>
        <dbReference type="ARBA" id="ARBA00022908"/>
    </source>
</evidence>
<sequence length="556" mass="62651">MAMVMRGLPEKYKPFTLMVTHSSTEMKLGEFKAKLRNFEASEDSEPIAEEAGERGHRKDECSKKVWCSSCKSTSHTDKACRKKERGSRCAHAQDDGGSRGRIDVRGTEGADFTFRAQTVDTSKSAQQRPIQEKGLIVDTGAPSHIINDRSRFKNFDNSFKSERHSMELADGKRTFGLAQGRGDAQVHLIDSNGRRCSVTLKNALYIPSFPQELFSVKCATASGAKLIFDEGKDVLLVPDGTKFNIHVHNRMYYLQTECDESDVCNVSHDIQTWHEIMGHCNYEDILKLQDVTVGMHIKGTKRRPDKECRVCIEGKFTQMRNRDAVVKVKTPLEQVNTDLAGPNGIAEREGRTLFEMARCKLIDSNLPKSLWHYAIQEAAYTRNRCFNKHTGTTPYTALTGKKCDLSKMHKFGSECYAYQQNKGKLDPRCEKGIFVGHDKGSPAFLVYYPSKGKVLKHRLVKFITKTTCDTETQTQEVGSDSTTDSELNETPQLSTENTDLQADESQLEKDDGEKHPRVTPQASSSKRYPQESANPQVILEIILKMIVVRKTVRSRV</sequence>
<dbReference type="EMBL" id="JBBPFD010000002">
    <property type="protein sequence ID" value="KAK7938761.1"/>
    <property type="molecule type" value="Genomic_DNA"/>
</dbReference>
<protein>
    <recommendedName>
        <fullName evidence="21">GAG-pre-integrase domain-containing protein</fullName>
    </recommendedName>
</protein>
<dbReference type="SUPFAM" id="SSF53098">
    <property type="entry name" value="Ribonuclease H-like"/>
    <property type="match status" value="1"/>
</dbReference>
<organism evidence="19 20">
    <name type="scientific">Mugilogobius chulae</name>
    <name type="common">yellowstripe goby</name>
    <dbReference type="NCBI Taxonomy" id="88201"/>
    <lineage>
        <taxon>Eukaryota</taxon>
        <taxon>Metazoa</taxon>
        <taxon>Chordata</taxon>
        <taxon>Craniata</taxon>
        <taxon>Vertebrata</taxon>
        <taxon>Euteleostomi</taxon>
        <taxon>Actinopterygii</taxon>
        <taxon>Neopterygii</taxon>
        <taxon>Teleostei</taxon>
        <taxon>Neoteleostei</taxon>
        <taxon>Acanthomorphata</taxon>
        <taxon>Gobiaria</taxon>
        <taxon>Gobiiformes</taxon>
        <taxon>Gobioidei</taxon>
        <taxon>Gobiidae</taxon>
        <taxon>Gobionellinae</taxon>
        <taxon>Mugilogobius</taxon>
    </lineage>
</organism>
<keyword evidence="2" id="KW-1188">Viral release from host cell</keyword>
<dbReference type="GO" id="GO:0004519">
    <property type="term" value="F:endonuclease activity"/>
    <property type="evidence" value="ECO:0007669"/>
    <property type="project" value="UniProtKB-KW"/>
</dbReference>
<evidence type="ECO:0000256" key="8">
    <source>
        <dbReference type="ARBA" id="ARBA00022801"/>
    </source>
</evidence>
<evidence type="ECO:0000256" key="4">
    <source>
        <dbReference type="ARBA" id="ARBA00022722"/>
    </source>
</evidence>
<dbReference type="InterPro" id="IPR054722">
    <property type="entry name" value="PolX-like_BBD"/>
</dbReference>
<keyword evidence="13" id="KW-0239">DNA-directed DNA polymerase</keyword>
<evidence type="ECO:0000259" key="17">
    <source>
        <dbReference type="Pfam" id="PF22936"/>
    </source>
</evidence>
<evidence type="ECO:0000256" key="3">
    <source>
        <dbReference type="ARBA" id="ARBA00022670"/>
    </source>
</evidence>
<evidence type="ECO:0000256" key="15">
    <source>
        <dbReference type="ARBA" id="ARBA00023172"/>
    </source>
</evidence>
<keyword evidence="12" id="KW-0695">RNA-directed DNA polymerase</keyword>
<dbReference type="PANTHER" id="PTHR42648:SF11">
    <property type="entry name" value="TRANSPOSON TY4-P GAG-POL POLYPROTEIN"/>
    <property type="match status" value="1"/>
</dbReference>
<dbReference type="GO" id="GO:0006310">
    <property type="term" value="P:DNA recombination"/>
    <property type="evidence" value="ECO:0007669"/>
    <property type="project" value="UniProtKB-KW"/>
</dbReference>
<feature type="compositionally biased region" description="Polar residues" evidence="16">
    <location>
        <begin position="520"/>
        <end position="531"/>
    </location>
</feature>
<dbReference type="GO" id="GO:0046872">
    <property type="term" value="F:metal ion binding"/>
    <property type="evidence" value="ECO:0007669"/>
    <property type="project" value="UniProtKB-KW"/>
</dbReference>
<evidence type="ECO:0000256" key="10">
    <source>
        <dbReference type="ARBA" id="ARBA00022842"/>
    </source>
</evidence>
<evidence type="ECO:0000256" key="7">
    <source>
        <dbReference type="ARBA" id="ARBA00022759"/>
    </source>
</evidence>
<feature type="region of interest" description="Disordered" evidence="16">
    <location>
        <begin position="84"/>
        <end position="104"/>
    </location>
</feature>
<feature type="domain" description="Retroviral polymerase SH3-like" evidence="18">
    <location>
        <begin position="413"/>
        <end position="473"/>
    </location>
</feature>
<dbReference type="Pfam" id="PF22936">
    <property type="entry name" value="Pol_BBD"/>
    <property type="match status" value="1"/>
</dbReference>
<keyword evidence="13" id="KW-0548">Nucleotidyltransferase</keyword>
<feature type="compositionally biased region" description="Polar residues" evidence="16">
    <location>
        <begin position="477"/>
        <end position="504"/>
    </location>
</feature>
<evidence type="ECO:0000256" key="5">
    <source>
        <dbReference type="ARBA" id="ARBA00022723"/>
    </source>
</evidence>
<dbReference type="Proteomes" id="UP001460270">
    <property type="component" value="Unassembled WGS sequence"/>
</dbReference>
<feature type="region of interest" description="Disordered" evidence="16">
    <location>
        <begin position="471"/>
        <end position="531"/>
    </location>
</feature>
<evidence type="ECO:0000256" key="9">
    <source>
        <dbReference type="ARBA" id="ARBA00022840"/>
    </source>
</evidence>
<accession>A0AAW0PYL9</accession>
<dbReference type="PANTHER" id="PTHR42648">
    <property type="entry name" value="TRANSPOSASE, PUTATIVE-RELATED"/>
    <property type="match status" value="1"/>
</dbReference>
<keyword evidence="5" id="KW-0479">Metal-binding</keyword>
<dbReference type="Gene3D" id="3.30.420.10">
    <property type="entry name" value="Ribonuclease H-like superfamily/Ribonuclease H"/>
    <property type="match status" value="1"/>
</dbReference>
<dbReference type="GO" id="GO:0003964">
    <property type="term" value="F:RNA-directed DNA polymerase activity"/>
    <property type="evidence" value="ECO:0007669"/>
    <property type="project" value="UniProtKB-KW"/>
</dbReference>
<keyword evidence="4" id="KW-0540">Nuclease</keyword>
<dbReference type="AlphaFoldDB" id="A0AAW0PYL9"/>
<dbReference type="GO" id="GO:0008233">
    <property type="term" value="F:peptidase activity"/>
    <property type="evidence" value="ECO:0007669"/>
    <property type="project" value="UniProtKB-KW"/>
</dbReference>
<evidence type="ECO:0000256" key="14">
    <source>
        <dbReference type="ARBA" id="ARBA00023113"/>
    </source>
</evidence>
<evidence type="ECO:0000256" key="2">
    <source>
        <dbReference type="ARBA" id="ARBA00022612"/>
    </source>
</evidence>
<proteinExistence type="predicted"/>
<dbReference type="InterPro" id="IPR057670">
    <property type="entry name" value="SH3_retrovirus"/>
</dbReference>
<dbReference type="GO" id="GO:0006508">
    <property type="term" value="P:proteolysis"/>
    <property type="evidence" value="ECO:0007669"/>
    <property type="project" value="UniProtKB-KW"/>
</dbReference>
<reference evidence="20" key="1">
    <citation type="submission" date="2024-04" db="EMBL/GenBank/DDBJ databases">
        <title>Salinicola lusitanus LLJ914,a marine bacterium isolated from the Okinawa Trough.</title>
        <authorList>
            <person name="Li J."/>
        </authorList>
    </citation>
    <scope>NUCLEOTIDE SEQUENCE [LARGE SCALE GENOMIC DNA]</scope>
</reference>
<evidence type="ECO:0000256" key="12">
    <source>
        <dbReference type="ARBA" id="ARBA00022918"/>
    </source>
</evidence>
<feature type="compositionally biased region" description="Basic and acidic residues" evidence="16">
    <location>
        <begin position="506"/>
        <end position="516"/>
    </location>
</feature>
<comment type="caution">
    <text evidence="19">The sequence shown here is derived from an EMBL/GenBank/DDBJ whole genome shotgun (WGS) entry which is preliminary data.</text>
</comment>
<dbReference type="InterPro" id="IPR039537">
    <property type="entry name" value="Retrotran_Ty1/copia-like"/>
</dbReference>
<keyword evidence="3" id="KW-0645">Protease</keyword>
<keyword evidence="10" id="KW-0460">Magnesium</keyword>
<dbReference type="GO" id="GO:0003676">
    <property type="term" value="F:nucleic acid binding"/>
    <property type="evidence" value="ECO:0007669"/>
    <property type="project" value="InterPro"/>
</dbReference>
<keyword evidence="20" id="KW-1185">Reference proteome</keyword>
<comment type="function">
    <text evidence="1">The aspartyl protease (PR) mediates the proteolytic cleavages of the Gag and Gag-Pol polyproteins after assembly of the VLP.</text>
</comment>
<evidence type="ECO:0000313" key="20">
    <source>
        <dbReference type="Proteomes" id="UP001460270"/>
    </source>
</evidence>
<dbReference type="Pfam" id="PF25597">
    <property type="entry name" value="SH3_retrovirus"/>
    <property type="match status" value="1"/>
</dbReference>
<keyword evidence="6" id="KW-0547">Nucleotide-binding</keyword>
<keyword evidence="14" id="KW-0917">Virion maturation</keyword>
<evidence type="ECO:0008006" key="21">
    <source>
        <dbReference type="Google" id="ProtNLM"/>
    </source>
</evidence>
<dbReference type="GO" id="GO:0015074">
    <property type="term" value="P:DNA integration"/>
    <property type="evidence" value="ECO:0007669"/>
    <property type="project" value="UniProtKB-KW"/>
</dbReference>
<evidence type="ECO:0000256" key="6">
    <source>
        <dbReference type="ARBA" id="ARBA00022741"/>
    </source>
</evidence>
<keyword evidence="8" id="KW-0378">Hydrolase</keyword>
<dbReference type="InterPro" id="IPR012337">
    <property type="entry name" value="RNaseH-like_sf"/>
</dbReference>
<evidence type="ECO:0000256" key="16">
    <source>
        <dbReference type="SAM" id="MobiDB-lite"/>
    </source>
</evidence>
<dbReference type="InterPro" id="IPR036397">
    <property type="entry name" value="RNaseH_sf"/>
</dbReference>
<name>A0AAW0PYL9_9GOBI</name>
<evidence type="ECO:0000313" key="19">
    <source>
        <dbReference type="EMBL" id="KAK7938761.1"/>
    </source>
</evidence>